<dbReference type="OrthoDB" id="2626188at2"/>
<gene>
    <name evidence="1" type="ORF">CF651_24915</name>
</gene>
<sequence length="62" mass="6703">MSTSSILSILDKVSLGTQITVYFDSAFRTGKYQGIKDGNVVITTSAGITVYIPLRKVEAVTF</sequence>
<evidence type="ECO:0000313" key="2">
    <source>
        <dbReference type="Proteomes" id="UP000215509"/>
    </source>
</evidence>
<name>A0A229UJS5_9BACL</name>
<comment type="caution">
    <text evidence="1">The sequence shown here is derived from an EMBL/GenBank/DDBJ whole genome shotgun (WGS) entry which is preliminary data.</text>
</comment>
<dbReference type="EMBL" id="NMQW01000043">
    <property type="protein sequence ID" value="OXM83554.1"/>
    <property type="molecule type" value="Genomic_DNA"/>
</dbReference>
<protein>
    <recommendedName>
        <fullName evidence="3">DUF2642 domain-containing protein</fullName>
    </recommendedName>
</protein>
<dbReference type="Proteomes" id="UP000215509">
    <property type="component" value="Unassembled WGS sequence"/>
</dbReference>
<proteinExistence type="predicted"/>
<evidence type="ECO:0008006" key="3">
    <source>
        <dbReference type="Google" id="ProtNLM"/>
    </source>
</evidence>
<keyword evidence="2" id="KW-1185">Reference proteome</keyword>
<organism evidence="1 2">
    <name type="scientific">Paenibacillus rigui</name>
    <dbReference type="NCBI Taxonomy" id="554312"/>
    <lineage>
        <taxon>Bacteria</taxon>
        <taxon>Bacillati</taxon>
        <taxon>Bacillota</taxon>
        <taxon>Bacilli</taxon>
        <taxon>Bacillales</taxon>
        <taxon>Paenibacillaceae</taxon>
        <taxon>Paenibacillus</taxon>
    </lineage>
</organism>
<evidence type="ECO:0000313" key="1">
    <source>
        <dbReference type="EMBL" id="OXM83554.1"/>
    </source>
</evidence>
<reference evidence="1 2" key="1">
    <citation type="submission" date="2017-07" db="EMBL/GenBank/DDBJ databases">
        <title>Genome sequencing and assembly of Paenibacillus rigui.</title>
        <authorList>
            <person name="Mayilraj S."/>
        </authorList>
    </citation>
    <scope>NUCLEOTIDE SEQUENCE [LARGE SCALE GENOMIC DNA]</scope>
    <source>
        <strain evidence="1 2">JCM 16352</strain>
    </source>
</reference>
<dbReference type="RefSeq" id="WP_094017596.1">
    <property type="nucleotide sequence ID" value="NZ_NMQW01000043.1"/>
</dbReference>
<accession>A0A229UJS5</accession>
<dbReference type="AlphaFoldDB" id="A0A229UJS5"/>